<dbReference type="Pfam" id="PF01042">
    <property type="entry name" value="Ribonuc_L-PSP"/>
    <property type="match status" value="1"/>
</dbReference>
<dbReference type="OrthoDB" id="8684161at2"/>
<gene>
    <name evidence="1" type="ORF">FB560_3070</name>
</gene>
<evidence type="ECO:0000313" key="2">
    <source>
        <dbReference type="Proteomes" id="UP000317209"/>
    </source>
</evidence>
<proteinExistence type="predicted"/>
<dbReference type="PANTHER" id="PTHR11803:SF39">
    <property type="entry name" value="2-IMINOBUTANOATE_2-IMINOPROPANOATE DEAMINASE"/>
    <property type="match status" value="1"/>
</dbReference>
<sequence length="137" mass="14653">MSRIRPIIADGLPPAPSAFSAGVIADGLLQVSGQGPIDADGTIRSDLDVADQTRLTLEHICRVLEAGGGSFADVMMLRVYLTDRADFGEMNRAFEEYVTRYREGSGPARTTVIVGLPFEGMKVEIDALALVPERASA</sequence>
<dbReference type="EMBL" id="VFOX01000002">
    <property type="protein sequence ID" value="TQL81597.1"/>
    <property type="molecule type" value="Genomic_DNA"/>
</dbReference>
<reference evidence="1 2" key="1">
    <citation type="submission" date="2019-06" db="EMBL/GenBank/DDBJ databases">
        <title>Sequencing the genomes of 1000 actinobacteria strains.</title>
        <authorList>
            <person name="Klenk H.-P."/>
        </authorList>
    </citation>
    <scope>NUCLEOTIDE SEQUENCE [LARGE SCALE GENOMIC DNA]</scope>
    <source>
        <strain evidence="1 2">DSM 20169</strain>
    </source>
</reference>
<dbReference type="CDD" id="cd00448">
    <property type="entry name" value="YjgF_YER057c_UK114_family"/>
    <property type="match status" value="1"/>
</dbReference>
<accession>A0A543B9T0</accession>
<dbReference type="RefSeq" id="WP_141873379.1">
    <property type="nucleotide sequence ID" value="NZ_VFOX01000002.1"/>
</dbReference>
<dbReference type="AlphaFoldDB" id="A0A543B9T0"/>
<dbReference type="Proteomes" id="UP000317209">
    <property type="component" value="Unassembled WGS sequence"/>
</dbReference>
<name>A0A543B9T0_9MICO</name>
<evidence type="ECO:0000313" key="1">
    <source>
        <dbReference type="EMBL" id="TQL81597.1"/>
    </source>
</evidence>
<dbReference type="SUPFAM" id="SSF55298">
    <property type="entry name" value="YjgF-like"/>
    <property type="match status" value="1"/>
</dbReference>
<protein>
    <submittedName>
        <fullName evidence="1">Enamine deaminase RidA (YjgF/YER057c/UK114 family)</fullName>
    </submittedName>
</protein>
<dbReference type="Gene3D" id="3.30.1330.40">
    <property type="entry name" value="RutC-like"/>
    <property type="match status" value="1"/>
</dbReference>
<dbReference type="InterPro" id="IPR035959">
    <property type="entry name" value="RutC-like_sf"/>
</dbReference>
<keyword evidence="2" id="KW-1185">Reference proteome</keyword>
<dbReference type="GO" id="GO:0019239">
    <property type="term" value="F:deaminase activity"/>
    <property type="evidence" value="ECO:0007669"/>
    <property type="project" value="TreeGrafter"/>
</dbReference>
<comment type="caution">
    <text evidence="1">The sequence shown here is derived from an EMBL/GenBank/DDBJ whole genome shotgun (WGS) entry which is preliminary data.</text>
</comment>
<dbReference type="PANTHER" id="PTHR11803">
    <property type="entry name" value="2-IMINOBUTANOATE/2-IMINOPROPANOATE DEAMINASE RIDA"/>
    <property type="match status" value="1"/>
</dbReference>
<dbReference type="GO" id="GO:0005829">
    <property type="term" value="C:cytosol"/>
    <property type="evidence" value="ECO:0007669"/>
    <property type="project" value="TreeGrafter"/>
</dbReference>
<organism evidence="1 2">
    <name type="scientific">Microbacterium saperdae</name>
    <dbReference type="NCBI Taxonomy" id="69368"/>
    <lineage>
        <taxon>Bacteria</taxon>
        <taxon>Bacillati</taxon>
        <taxon>Actinomycetota</taxon>
        <taxon>Actinomycetes</taxon>
        <taxon>Micrococcales</taxon>
        <taxon>Microbacteriaceae</taxon>
        <taxon>Microbacterium</taxon>
    </lineage>
</organism>
<dbReference type="InterPro" id="IPR006175">
    <property type="entry name" value="YjgF/YER057c/UK114"/>
</dbReference>